<evidence type="ECO:0000313" key="2">
    <source>
        <dbReference type="Proteomes" id="UP000238563"/>
    </source>
</evidence>
<dbReference type="Proteomes" id="UP000238563">
    <property type="component" value="Unassembled WGS sequence"/>
</dbReference>
<accession>A0A2S9JAV9</accession>
<dbReference type="EMBL" id="PVBT01000009">
    <property type="protein sequence ID" value="PRD49904.1"/>
    <property type="molecule type" value="Genomic_DNA"/>
</dbReference>
<name>A0A2S9JAV9_9HYPH</name>
<reference evidence="1 2" key="1">
    <citation type="submission" date="2018-02" db="EMBL/GenBank/DDBJ databases">
        <title>The draft genome of Phyllobacterium myrsinacearum DSM5892.</title>
        <authorList>
            <person name="Li L."/>
            <person name="Liu L."/>
            <person name="Zhang X."/>
            <person name="Wang T."/>
        </authorList>
    </citation>
    <scope>NUCLEOTIDE SEQUENCE [LARGE SCALE GENOMIC DNA]</scope>
    <source>
        <strain evidence="1 2">DSM 5892</strain>
    </source>
</reference>
<comment type="caution">
    <text evidence="1">The sequence shown here is derived from an EMBL/GenBank/DDBJ whole genome shotgun (WGS) entry which is preliminary data.</text>
</comment>
<keyword evidence="2" id="KW-1185">Reference proteome</keyword>
<organism evidence="1 2">
    <name type="scientific">Phyllobacterium myrsinacearum</name>
    <dbReference type="NCBI Taxonomy" id="28101"/>
    <lineage>
        <taxon>Bacteria</taxon>
        <taxon>Pseudomonadati</taxon>
        <taxon>Pseudomonadota</taxon>
        <taxon>Alphaproteobacteria</taxon>
        <taxon>Hyphomicrobiales</taxon>
        <taxon>Phyllobacteriaceae</taxon>
        <taxon>Phyllobacterium</taxon>
    </lineage>
</organism>
<dbReference type="AlphaFoldDB" id="A0A2S9JAV9"/>
<sequence>MPNFGLGGFYYKGDDRDFSLKTGVTSRIKNENYIDLEAARIEKGPTTSDPSSNAIFGWDQNYKNPKLQPTGTVQGQIDPYRKDGDQHAQLFLTYRGQNFAMPGMNNPERKMIEGSIDVPVVGPVVGPGSGPGPGIRLQPVPFSAGPSNRDVFETIVPDLDVAMSLDIMVNRSEQTLSFAARMVGDGFPNAESFLLDSSSGAVFCVVHRRIGSASGQLHGNRRIAMAAGSALVAFPGDMFGSALTAYWARDYATHSGGPIDLIDEYGSKPTDVSGWNKMHLNHDAKGNLIRRWYSDNELHLRIDGKPGSSMP</sequence>
<proteinExistence type="predicted"/>
<gene>
    <name evidence="1" type="ORF">C5750_24065</name>
</gene>
<evidence type="ECO:0000313" key="1">
    <source>
        <dbReference type="EMBL" id="PRD49904.1"/>
    </source>
</evidence>
<protein>
    <submittedName>
        <fullName evidence="1">Uncharacterized protein</fullName>
    </submittedName>
</protein>